<evidence type="ECO:0000256" key="1">
    <source>
        <dbReference type="ARBA" id="ARBA00004141"/>
    </source>
</evidence>
<dbReference type="KEGG" id="sita:101757878"/>
<feature type="signal peptide" evidence="7">
    <location>
        <begin position="1"/>
        <end position="26"/>
    </location>
</feature>
<dbReference type="OrthoDB" id="1892640at2759"/>
<comment type="similarity">
    <text evidence="2">Belongs to the tetraspanin (TM4SF) family.</text>
</comment>
<comment type="subcellular location">
    <subcellularLocation>
        <location evidence="1">Membrane</location>
        <topology evidence="1">Multi-pass membrane protein</topology>
    </subcellularLocation>
</comment>
<dbReference type="InterPro" id="IPR018499">
    <property type="entry name" value="Tetraspanin/Peripherin"/>
</dbReference>
<evidence type="ECO:0000313" key="8">
    <source>
        <dbReference type="EMBL" id="RCV31299.1"/>
    </source>
</evidence>
<evidence type="ECO:0000256" key="4">
    <source>
        <dbReference type="ARBA" id="ARBA00022989"/>
    </source>
</evidence>
<dbReference type="Pfam" id="PF00335">
    <property type="entry name" value="Tetraspanin"/>
    <property type="match status" value="1"/>
</dbReference>
<evidence type="ECO:0008006" key="9">
    <source>
        <dbReference type="Google" id="ProtNLM"/>
    </source>
</evidence>
<keyword evidence="4 6" id="KW-1133">Transmembrane helix</keyword>
<dbReference type="STRING" id="4555.A0A368RM66"/>
<feature type="transmembrane region" description="Helical" evidence="6">
    <location>
        <begin position="245"/>
        <end position="266"/>
    </location>
</feature>
<name>A0A368RM66_SETIT</name>
<dbReference type="InterPro" id="IPR044991">
    <property type="entry name" value="TET_plant"/>
</dbReference>
<evidence type="ECO:0000256" key="2">
    <source>
        <dbReference type="ARBA" id="ARBA00006840"/>
    </source>
</evidence>
<proteinExistence type="inferred from homology"/>
<evidence type="ECO:0000256" key="5">
    <source>
        <dbReference type="ARBA" id="ARBA00023136"/>
    </source>
</evidence>
<keyword evidence="5 6" id="KW-0472">Membrane</keyword>
<dbReference type="GO" id="GO:0009734">
    <property type="term" value="P:auxin-activated signaling pathway"/>
    <property type="evidence" value="ECO:0007669"/>
    <property type="project" value="InterPro"/>
</dbReference>
<dbReference type="GO" id="GO:0016020">
    <property type="term" value="C:membrane"/>
    <property type="evidence" value="ECO:0007669"/>
    <property type="project" value="UniProtKB-SubCell"/>
</dbReference>
<evidence type="ECO:0000256" key="3">
    <source>
        <dbReference type="ARBA" id="ARBA00022692"/>
    </source>
</evidence>
<organism evidence="8">
    <name type="scientific">Setaria italica</name>
    <name type="common">Foxtail millet</name>
    <name type="synonym">Panicum italicum</name>
    <dbReference type="NCBI Taxonomy" id="4555"/>
    <lineage>
        <taxon>Eukaryota</taxon>
        <taxon>Viridiplantae</taxon>
        <taxon>Streptophyta</taxon>
        <taxon>Embryophyta</taxon>
        <taxon>Tracheophyta</taxon>
        <taxon>Spermatophyta</taxon>
        <taxon>Magnoliopsida</taxon>
        <taxon>Liliopsida</taxon>
        <taxon>Poales</taxon>
        <taxon>Poaceae</taxon>
        <taxon>PACMAD clade</taxon>
        <taxon>Panicoideae</taxon>
        <taxon>Panicodae</taxon>
        <taxon>Paniceae</taxon>
        <taxon>Cenchrinae</taxon>
        <taxon>Setaria</taxon>
    </lineage>
</organism>
<feature type="transmembrane region" description="Helical" evidence="6">
    <location>
        <begin position="42"/>
        <end position="63"/>
    </location>
</feature>
<reference evidence="8" key="1">
    <citation type="journal article" date="2012" name="Nat. Biotechnol.">
        <title>Reference genome sequence of the model plant Setaria.</title>
        <authorList>
            <person name="Bennetzen J.L."/>
            <person name="Schmutz J."/>
            <person name="Wang H."/>
            <person name="Percifield R."/>
            <person name="Hawkins J."/>
            <person name="Pontaroli A.C."/>
            <person name="Estep M."/>
            <person name="Feng L."/>
            <person name="Vaughn J.N."/>
            <person name="Grimwood J."/>
            <person name="Jenkins J."/>
            <person name="Barry K."/>
            <person name="Lindquist E."/>
            <person name="Hellsten U."/>
            <person name="Deshpande S."/>
            <person name="Wang X."/>
            <person name="Wu X."/>
            <person name="Mitros T."/>
            <person name="Triplett J."/>
            <person name="Yang X."/>
            <person name="Ye C.Y."/>
            <person name="Mauro-Herrera M."/>
            <person name="Wang L."/>
            <person name="Li P."/>
            <person name="Sharma M."/>
            <person name="Sharma R."/>
            <person name="Ronald P.C."/>
            <person name="Panaud O."/>
            <person name="Kellogg E.A."/>
            <person name="Brutnell T.P."/>
            <person name="Doust A.N."/>
            <person name="Tuskan G.A."/>
            <person name="Rokhsar D."/>
            <person name="Devos K.M."/>
        </authorList>
    </citation>
    <scope>NUCLEOTIDE SEQUENCE [LARGE SCALE GENOMIC DNA]</scope>
    <source>
        <strain evidence="8">Yugu1</strain>
    </source>
</reference>
<keyword evidence="7" id="KW-0732">Signal</keyword>
<evidence type="ECO:0000256" key="6">
    <source>
        <dbReference type="SAM" id="Phobius"/>
    </source>
</evidence>
<dbReference type="AlphaFoldDB" id="A0A368RM66"/>
<sequence>MAIRMSNNVICALNLVTLLLSVPVLAAGVWLRSRADGTECDHFLSTPVIALGAALAAVSLAGLAGACCRANWLLWLYLLATLALVAALLCFTAFAFAVTASRPGAAGDEQPGRLGGGYSTWLRRHVEGRRSWARIKSCLADAGVCKRLEEDGDKKEAAAGTLARLVGRGGLSPVEYGCCRPPASCNFTYAGGTEWTKPRPRGGAPPAADPDCGKWDNDDDKLCFGCRSCKAGVEGALRRDWKRAAIVNAVFLAFIVAVYAVACCAFRNSRRDNFAYHSSREWKQGGDA</sequence>
<dbReference type="EMBL" id="CM003533">
    <property type="protein sequence ID" value="RCV31299.1"/>
    <property type="molecule type" value="Genomic_DNA"/>
</dbReference>
<accession>A0A368RM66</accession>
<gene>
    <name evidence="8" type="ORF">SETIT_6G165800v2</name>
</gene>
<protein>
    <recommendedName>
        <fullName evidence="9">Tetraspanin</fullName>
    </recommendedName>
</protein>
<feature type="chain" id="PRO_5016719449" description="Tetraspanin" evidence="7">
    <location>
        <begin position="27"/>
        <end position="288"/>
    </location>
</feature>
<feature type="transmembrane region" description="Helical" evidence="6">
    <location>
        <begin position="75"/>
        <end position="98"/>
    </location>
</feature>
<evidence type="ECO:0000256" key="7">
    <source>
        <dbReference type="SAM" id="SignalP"/>
    </source>
</evidence>
<reference evidence="8" key="2">
    <citation type="submission" date="2015-07" db="EMBL/GenBank/DDBJ databases">
        <authorList>
            <person name="Noorani M."/>
        </authorList>
    </citation>
    <scope>NUCLEOTIDE SEQUENCE</scope>
    <source>
        <strain evidence="8">Yugu1</strain>
    </source>
</reference>
<dbReference type="PANTHER" id="PTHR32191">
    <property type="entry name" value="TETRASPANIN-8-RELATED"/>
    <property type="match status" value="1"/>
</dbReference>
<keyword evidence="3 6" id="KW-0812">Transmembrane</keyword>